<dbReference type="SUPFAM" id="SSF46785">
    <property type="entry name" value="Winged helix' DNA-binding domain"/>
    <property type="match status" value="2"/>
</dbReference>
<name>A0ABV8TZB2_9ACTN</name>
<evidence type="ECO:0000256" key="5">
    <source>
        <dbReference type="SAM" id="MobiDB-lite"/>
    </source>
</evidence>
<sequence length="237" mass="25943">MNEEIAQWRPPEQVKADQPVDEPVEADEYSQALVEAPEPAPPPEPVPDKFEAVPDEDLAGALEAVVTVAAEPVSEEMLAALMGRPVSQVRHALTTLAAEYTGDRRGFDLRRTSGGWRLYTRGDYAAYVERFVTDGATARLSKAALETLAVVAYRQPVTRTRVSAIRGVNCDGVMRTLLTRGLVEECGTDPDSPALLYRTTTLFLEKMGLDSLDSLPELAPFLPDDLKDVEEDAATRQ</sequence>
<keyword evidence="7" id="KW-1185">Reference proteome</keyword>
<dbReference type="PANTHER" id="PTHR34298:SF2">
    <property type="entry name" value="SEGREGATION AND CONDENSATION PROTEIN B"/>
    <property type="match status" value="1"/>
</dbReference>
<evidence type="ECO:0000256" key="1">
    <source>
        <dbReference type="ARBA" id="ARBA00022490"/>
    </source>
</evidence>
<gene>
    <name evidence="6" type="primary">scpB</name>
    <name evidence="6" type="ORF">ACFPET_13150</name>
</gene>
<dbReference type="InterPro" id="IPR036388">
    <property type="entry name" value="WH-like_DNA-bd_sf"/>
</dbReference>
<reference evidence="7" key="1">
    <citation type="journal article" date="2019" name="Int. J. Syst. Evol. Microbiol.">
        <title>The Global Catalogue of Microorganisms (GCM) 10K type strain sequencing project: providing services to taxonomists for standard genome sequencing and annotation.</title>
        <authorList>
            <consortium name="The Broad Institute Genomics Platform"/>
            <consortium name="The Broad Institute Genome Sequencing Center for Infectious Disease"/>
            <person name="Wu L."/>
            <person name="Ma J."/>
        </authorList>
    </citation>
    <scope>NUCLEOTIDE SEQUENCE [LARGE SCALE GENOMIC DNA]</scope>
    <source>
        <strain evidence="7">IBRC-M 10908</strain>
    </source>
</reference>
<dbReference type="InterPro" id="IPR036390">
    <property type="entry name" value="WH_DNA-bd_sf"/>
</dbReference>
<keyword evidence="4" id="KW-0131">Cell cycle</keyword>
<dbReference type="Proteomes" id="UP001595823">
    <property type="component" value="Unassembled WGS sequence"/>
</dbReference>
<proteinExistence type="predicted"/>
<keyword evidence="2" id="KW-0132">Cell division</keyword>
<evidence type="ECO:0000313" key="7">
    <source>
        <dbReference type="Proteomes" id="UP001595823"/>
    </source>
</evidence>
<accession>A0ABV8TZB2</accession>
<dbReference type="Pfam" id="PF04079">
    <property type="entry name" value="SMC_ScpB"/>
    <property type="match status" value="1"/>
</dbReference>
<evidence type="ECO:0000256" key="2">
    <source>
        <dbReference type="ARBA" id="ARBA00022618"/>
    </source>
</evidence>
<dbReference type="PANTHER" id="PTHR34298">
    <property type="entry name" value="SEGREGATION AND CONDENSATION PROTEIN B"/>
    <property type="match status" value="1"/>
</dbReference>
<keyword evidence="3" id="KW-0159">Chromosome partition</keyword>
<comment type="caution">
    <text evidence="6">The sequence shown here is derived from an EMBL/GenBank/DDBJ whole genome shotgun (WGS) entry which is preliminary data.</text>
</comment>
<organism evidence="6 7">
    <name type="scientific">Salininema proteolyticum</name>
    <dbReference type="NCBI Taxonomy" id="1607685"/>
    <lineage>
        <taxon>Bacteria</taxon>
        <taxon>Bacillati</taxon>
        <taxon>Actinomycetota</taxon>
        <taxon>Actinomycetes</taxon>
        <taxon>Glycomycetales</taxon>
        <taxon>Glycomycetaceae</taxon>
        <taxon>Salininema</taxon>
    </lineage>
</organism>
<dbReference type="InterPro" id="IPR005234">
    <property type="entry name" value="ScpB_csome_segregation"/>
</dbReference>
<dbReference type="NCBIfam" id="TIGR00281">
    <property type="entry name" value="SMC-Scp complex subunit ScpB"/>
    <property type="match status" value="1"/>
</dbReference>
<dbReference type="Gene3D" id="1.10.10.10">
    <property type="entry name" value="Winged helix-like DNA-binding domain superfamily/Winged helix DNA-binding domain"/>
    <property type="match status" value="2"/>
</dbReference>
<keyword evidence="1" id="KW-0963">Cytoplasm</keyword>
<evidence type="ECO:0000313" key="6">
    <source>
        <dbReference type="EMBL" id="MFC4336149.1"/>
    </source>
</evidence>
<dbReference type="EMBL" id="JBHSDK010000016">
    <property type="protein sequence ID" value="MFC4336149.1"/>
    <property type="molecule type" value="Genomic_DNA"/>
</dbReference>
<feature type="compositionally biased region" description="Acidic residues" evidence="5">
    <location>
        <begin position="19"/>
        <end position="28"/>
    </location>
</feature>
<protein>
    <submittedName>
        <fullName evidence="6">SMC-Scp complex subunit ScpB</fullName>
    </submittedName>
</protein>
<dbReference type="RefSeq" id="WP_380621751.1">
    <property type="nucleotide sequence ID" value="NZ_JBHSDK010000016.1"/>
</dbReference>
<evidence type="ECO:0000256" key="4">
    <source>
        <dbReference type="ARBA" id="ARBA00023306"/>
    </source>
</evidence>
<evidence type="ECO:0000256" key="3">
    <source>
        <dbReference type="ARBA" id="ARBA00022829"/>
    </source>
</evidence>
<feature type="region of interest" description="Disordered" evidence="5">
    <location>
        <begin position="1"/>
        <end position="49"/>
    </location>
</feature>